<dbReference type="PANTHER" id="PTHR11158">
    <property type="entry name" value="MSF1/PX19 RELATED"/>
    <property type="match status" value="1"/>
</dbReference>
<gene>
    <name evidence="2" type="ORF">PV328_011523</name>
</gene>
<name>A0AA39C4T3_9HYME</name>
<dbReference type="AlphaFoldDB" id="A0AA39C4T3"/>
<dbReference type="InterPro" id="IPR037365">
    <property type="entry name" value="Slowmo/Ups"/>
</dbReference>
<evidence type="ECO:0000313" key="3">
    <source>
        <dbReference type="Proteomes" id="UP001168990"/>
    </source>
</evidence>
<keyword evidence="3" id="KW-1185">Reference proteome</keyword>
<protein>
    <recommendedName>
        <fullName evidence="1">PRELI/MSF1 domain-containing protein</fullName>
    </recommendedName>
</protein>
<comment type="caution">
    <text evidence="2">The sequence shown here is derived from an EMBL/GenBank/DDBJ whole genome shotgun (WGS) entry which is preliminary data.</text>
</comment>
<reference evidence="2" key="2">
    <citation type="submission" date="2023-03" db="EMBL/GenBank/DDBJ databases">
        <authorList>
            <person name="Inwood S.N."/>
            <person name="Skelly J.G."/>
            <person name="Guhlin J."/>
            <person name="Harrop T.W.R."/>
            <person name="Goldson S.G."/>
            <person name="Dearden P.K."/>
        </authorList>
    </citation>
    <scope>NUCLEOTIDE SEQUENCE</scope>
    <source>
        <strain evidence="2">Irish</strain>
        <tissue evidence="2">Whole body</tissue>
    </source>
</reference>
<dbReference type="Proteomes" id="UP001168990">
    <property type="component" value="Unassembled WGS sequence"/>
</dbReference>
<dbReference type="PROSITE" id="PS50904">
    <property type="entry name" value="PRELI_MSF1"/>
    <property type="match status" value="1"/>
</dbReference>
<reference evidence="2" key="1">
    <citation type="journal article" date="2023" name="bioRxiv">
        <title>Scaffold-level genome assemblies of two parasitoid biocontrol wasps reveal the parthenogenesis mechanism and an associated novel virus.</title>
        <authorList>
            <person name="Inwood S."/>
            <person name="Skelly J."/>
            <person name="Guhlin J."/>
            <person name="Harrop T."/>
            <person name="Goldson S."/>
            <person name="Dearden P."/>
        </authorList>
    </citation>
    <scope>NUCLEOTIDE SEQUENCE</scope>
    <source>
        <strain evidence="2">Irish</strain>
        <tissue evidence="2">Whole body</tissue>
    </source>
</reference>
<dbReference type="GO" id="GO:0005758">
    <property type="term" value="C:mitochondrial intermembrane space"/>
    <property type="evidence" value="ECO:0007669"/>
    <property type="project" value="InterPro"/>
</dbReference>
<evidence type="ECO:0000313" key="2">
    <source>
        <dbReference type="EMBL" id="KAK0157833.1"/>
    </source>
</evidence>
<dbReference type="Pfam" id="PF04707">
    <property type="entry name" value="PRELI"/>
    <property type="match status" value="1"/>
</dbReference>
<evidence type="ECO:0000259" key="1">
    <source>
        <dbReference type="PROSITE" id="PS50904"/>
    </source>
</evidence>
<organism evidence="2 3">
    <name type="scientific">Microctonus aethiopoides</name>
    <dbReference type="NCBI Taxonomy" id="144406"/>
    <lineage>
        <taxon>Eukaryota</taxon>
        <taxon>Metazoa</taxon>
        <taxon>Ecdysozoa</taxon>
        <taxon>Arthropoda</taxon>
        <taxon>Hexapoda</taxon>
        <taxon>Insecta</taxon>
        <taxon>Pterygota</taxon>
        <taxon>Neoptera</taxon>
        <taxon>Endopterygota</taxon>
        <taxon>Hymenoptera</taxon>
        <taxon>Apocrita</taxon>
        <taxon>Ichneumonoidea</taxon>
        <taxon>Braconidae</taxon>
        <taxon>Euphorinae</taxon>
        <taxon>Microctonus</taxon>
    </lineage>
</organism>
<dbReference type="EMBL" id="JAQQBS010001425">
    <property type="protein sequence ID" value="KAK0157833.1"/>
    <property type="molecule type" value="Genomic_DNA"/>
</dbReference>
<sequence>MKIWTTEHTFNHPWSTVVAAALRKYPNPLNEAVLGADVIDRKVENGILYTHRLVVSEFKFPSYAQAIIGHAKEHYASERSHVDPAKQEMILRTRNLSFSKFIDVGETLRYVPHPNDKNKTLLKQEAIVTVQGAPLASYMEDLLTKKISFNAGMGRQAVEWVIKLDAEMKDIANTAVKSTDELLSQTRRQIDDITNKTKRGMDDLQHAAKKSLDEIHTFTAPPSPQAMPKL</sequence>
<accession>A0AA39C4T3</accession>
<proteinExistence type="predicted"/>
<feature type="domain" description="PRELI/MSF1" evidence="1">
    <location>
        <begin position="1"/>
        <end position="170"/>
    </location>
</feature>
<dbReference type="InterPro" id="IPR006797">
    <property type="entry name" value="PRELI/MSF1_dom"/>
</dbReference>